<keyword evidence="3" id="KW-1185">Reference proteome</keyword>
<evidence type="ECO:0000313" key="1">
    <source>
        <dbReference type="EMBL" id="CAK9023813.1"/>
    </source>
</evidence>
<dbReference type="Proteomes" id="UP001642484">
    <property type="component" value="Unassembled WGS sequence"/>
</dbReference>
<name>A0ABP0KAU2_9DINO</name>
<dbReference type="EMBL" id="CAXAMN010008037">
    <property type="protein sequence ID" value="CAK9023813.1"/>
    <property type="molecule type" value="Genomic_DNA"/>
</dbReference>
<protein>
    <submittedName>
        <fullName evidence="1">Uncharacterized protein</fullName>
    </submittedName>
</protein>
<gene>
    <name evidence="1" type="ORF">CCMP2556_LOCUS15369</name>
    <name evidence="2" type="ORF">CCMP2556_LOCUS15370</name>
</gene>
<sequence length="121" mass="14146">MAAPTSLSDFCSYAQVTREVLTQHYFEPYDNTIECTRNSIFWIYTNMNPYMKPMRKDEVQVSLDLLTTIRILPWDQQPDEHLVFALPQNPERMQVTEVTEKEFSVAALFLEELAKTCPGDY</sequence>
<accession>A0ABP0KAU2</accession>
<reference evidence="1 3" key="1">
    <citation type="submission" date="2024-02" db="EMBL/GenBank/DDBJ databases">
        <authorList>
            <person name="Chen Y."/>
            <person name="Shah S."/>
            <person name="Dougan E. K."/>
            <person name="Thang M."/>
            <person name="Chan C."/>
        </authorList>
    </citation>
    <scope>NUCLEOTIDE SEQUENCE [LARGE SCALE GENOMIC DNA]</scope>
</reference>
<organism evidence="1 3">
    <name type="scientific">Durusdinium trenchii</name>
    <dbReference type="NCBI Taxonomy" id="1381693"/>
    <lineage>
        <taxon>Eukaryota</taxon>
        <taxon>Sar</taxon>
        <taxon>Alveolata</taxon>
        <taxon>Dinophyceae</taxon>
        <taxon>Suessiales</taxon>
        <taxon>Symbiodiniaceae</taxon>
        <taxon>Durusdinium</taxon>
    </lineage>
</organism>
<evidence type="ECO:0000313" key="2">
    <source>
        <dbReference type="EMBL" id="CAK9023814.1"/>
    </source>
</evidence>
<comment type="caution">
    <text evidence="1">The sequence shown here is derived from an EMBL/GenBank/DDBJ whole genome shotgun (WGS) entry which is preliminary data.</text>
</comment>
<feature type="non-terminal residue" evidence="1">
    <location>
        <position position="121"/>
    </location>
</feature>
<evidence type="ECO:0000313" key="3">
    <source>
        <dbReference type="Proteomes" id="UP001642484"/>
    </source>
</evidence>
<proteinExistence type="predicted"/>
<dbReference type="EMBL" id="CAXAMN010008040">
    <property type="protein sequence ID" value="CAK9023814.1"/>
    <property type="molecule type" value="Genomic_DNA"/>
</dbReference>